<dbReference type="Gene3D" id="1.20.1270.210">
    <property type="match status" value="1"/>
</dbReference>
<name>A0A1G7G5Q1_9BACT</name>
<dbReference type="Gene3D" id="3.40.140.120">
    <property type="match status" value="1"/>
</dbReference>
<proteinExistence type="predicted"/>
<reference evidence="2 3" key="1">
    <citation type="submission" date="2016-10" db="EMBL/GenBank/DDBJ databases">
        <authorList>
            <person name="de Groot N.N."/>
        </authorList>
    </citation>
    <scope>NUCLEOTIDE SEQUENCE [LARGE SCALE GENOMIC DNA]</scope>
    <source>
        <strain evidence="2 3">GAS232</strain>
    </source>
</reference>
<gene>
    <name evidence="2" type="ORF">SAMN05444167_0563</name>
</gene>
<sequence>MNFRKMLEAFGDSESNITSLELRTSLESPSVPLSSAAAFNFVFSGDPTEAGEFIGESNALQIPTVYACVRLIAENIATFPVKVYSNAGIGKKEALDHSLSYLLSYAPNHEMTSSTFFEALAGSLALTGNCYAEIERDKKGNAIALWPLHPLKTAPQRDEKGVLSYKTTDGTERVITAKDMIHVPLVSFDGLRGLSPVGQARQALGLAMATIKSGARFFGNGSRPGGILTPKTASNVSPEQGQQMKAAFEGMTAGLNAGRIAVIPSDWSYTQIGLSLEDSQYLESRAFSRNEIAGLFRIDPHYLGDTTRQSNANSEHSALSLVQDTLQPYITKIQQELNRKLLPPTGRVRSTFHIAFDYSERLKTDFKSTLEAIAVARQWGIFTANEGREKLGLDPVGDEGNILMNPTNMMNSALFPDWYPNKAQETKSTRTRKKKNEPEL</sequence>
<dbReference type="OrthoDB" id="9765386at2"/>
<evidence type="ECO:0000313" key="2">
    <source>
        <dbReference type="EMBL" id="SDE83441.1"/>
    </source>
</evidence>
<dbReference type="Gene3D" id="3.30.1120.70">
    <property type="match status" value="1"/>
</dbReference>
<dbReference type="InterPro" id="IPR006944">
    <property type="entry name" value="Phage/GTA_portal"/>
</dbReference>
<dbReference type="EMBL" id="LT629690">
    <property type="protein sequence ID" value="SDE83441.1"/>
    <property type="molecule type" value="Genomic_DNA"/>
</dbReference>
<dbReference type="NCBIfam" id="TIGR01537">
    <property type="entry name" value="portal_HK97"/>
    <property type="match status" value="1"/>
</dbReference>
<organism evidence="2 3">
    <name type="scientific">Terriglobus roseus</name>
    <dbReference type="NCBI Taxonomy" id="392734"/>
    <lineage>
        <taxon>Bacteria</taxon>
        <taxon>Pseudomonadati</taxon>
        <taxon>Acidobacteriota</taxon>
        <taxon>Terriglobia</taxon>
        <taxon>Terriglobales</taxon>
        <taxon>Acidobacteriaceae</taxon>
        <taxon>Terriglobus</taxon>
    </lineage>
</organism>
<dbReference type="Proteomes" id="UP000182427">
    <property type="component" value="Chromosome I"/>
</dbReference>
<evidence type="ECO:0000313" key="3">
    <source>
        <dbReference type="Proteomes" id="UP000182427"/>
    </source>
</evidence>
<protein>
    <submittedName>
        <fullName evidence="2">Phage portal protein, HK97 family</fullName>
    </submittedName>
</protein>
<keyword evidence="3" id="KW-1185">Reference proteome</keyword>
<accession>A0A1G7G5Q1</accession>
<feature type="region of interest" description="Disordered" evidence="1">
    <location>
        <begin position="420"/>
        <end position="440"/>
    </location>
</feature>
<dbReference type="InterPro" id="IPR006427">
    <property type="entry name" value="Portal_HK97"/>
</dbReference>
<dbReference type="RefSeq" id="WP_083343808.1">
    <property type="nucleotide sequence ID" value="NZ_LT629690.1"/>
</dbReference>
<dbReference type="Pfam" id="PF04860">
    <property type="entry name" value="Phage_portal"/>
    <property type="match status" value="1"/>
</dbReference>
<feature type="compositionally biased region" description="Basic residues" evidence="1">
    <location>
        <begin position="429"/>
        <end position="440"/>
    </location>
</feature>
<dbReference type="AlphaFoldDB" id="A0A1G7G5Q1"/>
<evidence type="ECO:0000256" key="1">
    <source>
        <dbReference type="SAM" id="MobiDB-lite"/>
    </source>
</evidence>